<dbReference type="RefSeq" id="XP_062641202.1">
    <property type="nucleotide sequence ID" value="XM_062785217.1"/>
</dbReference>
<evidence type="ECO:0000313" key="4">
    <source>
        <dbReference type="Proteomes" id="UP001302676"/>
    </source>
</evidence>
<feature type="compositionally biased region" description="Acidic residues" evidence="1">
    <location>
        <begin position="493"/>
        <end position="506"/>
    </location>
</feature>
<feature type="domain" description="BRCT" evidence="2">
    <location>
        <begin position="987"/>
        <end position="1092"/>
    </location>
</feature>
<dbReference type="InterPro" id="IPR036420">
    <property type="entry name" value="BRCT_dom_sf"/>
</dbReference>
<feature type="compositionally biased region" description="Polar residues" evidence="1">
    <location>
        <begin position="1133"/>
        <end position="1147"/>
    </location>
</feature>
<feature type="region of interest" description="Disordered" evidence="1">
    <location>
        <begin position="1227"/>
        <end position="1250"/>
    </location>
</feature>
<organism evidence="3 4">
    <name type="scientific">Dichotomopilus funicola</name>
    <dbReference type="NCBI Taxonomy" id="1934379"/>
    <lineage>
        <taxon>Eukaryota</taxon>
        <taxon>Fungi</taxon>
        <taxon>Dikarya</taxon>
        <taxon>Ascomycota</taxon>
        <taxon>Pezizomycotina</taxon>
        <taxon>Sordariomycetes</taxon>
        <taxon>Sordariomycetidae</taxon>
        <taxon>Sordariales</taxon>
        <taxon>Chaetomiaceae</taxon>
        <taxon>Dichotomopilus</taxon>
    </lineage>
</organism>
<feature type="compositionally biased region" description="Low complexity" evidence="1">
    <location>
        <begin position="245"/>
        <end position="261"/>
    </location>
</feature>
<dbReference type="PANTHER" id="PTHR14625">
    <property type="entry name" value="MICROCEPHALIN"/>
    <property type="match status" value="1"/>
</dbReference>
<feature type="region of interest" description="Disordered" evidence="1">
    <location>
        <begin position="710"/>
        <end position="736"/>
    </location>
</feature>
<dbReference type="GO" id="GO:0003677">
    <property type="term" value="F:DNA binding"/>
    <property type="evidence" value="ECO:0007669"/>
    <property type="project" value="InterPro"/>
</dbReference>
<feature type="compositionally biased region" description="Acidic residues" evidence="1">
    <location>
        <begin position="1171"/>
        <end position="1186"/>
    </location>
</feature>
<dbReference type="SMART" id="SM00384">
    <property type="entry name" value="AT_hook"/>
    <property type="match status" value="3"/>
</dbReference>
<feature type="compositionally biased region" description="Low complexity" evidence="1">
    <location>
        <begin position="221"/>
        <end position="236"/>
    </location>
</feature>
<dbReference type="GeneID" id="87821830"/>
<feature type="compositionally biased region" description="Polar residues" evidence="1">
    <location>
        <begin position="388"/>
        <end position="400"/>
    </location>
</feature>
<feature type="compositionally biased region" description="Polar residues" evidence="1">
    <location>
        <begin position="427"/>
        <end position="439"/>
    </location>
</feature>
<comment type="caution">
    <text evidence="3">The sequence shown here is derived from an EMBL/GenBank/DDBJ whole genome shotgun (WGS) entry which is preliminary data.</text>
</comment>
<dbReference type="GO" id="GO:0000278">
    <property type="term" value="P:mitotic cell cycle"/>
    <property type="evidence" value="ECO:0007669"/>
    <property type="project" value="TreeGrafter"/>
</dbReference>
<dbReference type="EMBL" id="MU853555">
    <property type="protein sequence ID" value="KAK4147831.1"/>
    <property type="molecule type" value="Genomic_DNA"/>
</dbReference>
<feature type="compositionally biased region" description="Low complexity" evidence="1">
    <location>
        <begin position="919"/>
        <end position="930"/>
    </location>
</feature>
<dbReference type="Proteomes" id="UP001302676">
    <property type="component" value="Unassembled WGS sequence"/>
</dbReference>
<dbReference type="PANTHER" id="PTHR14625:SF3">
    <property type="entry name" value="MICROCEPHALIN"/>
    <property type="match status" value="1"/>
</dbReference>
<feature type="compositionally biased region" description="Polar residues" evidence="1">
    <location>
        <begin position="1227"/>
        <end position="1238"/>
    </location>
</feature>
<feature type="region of interest" description="Disordered" evidence="1">
    <location>
        <begin position="907"/>
        <end position="931"/>
    </location>
</feature>
<dbReference type="Gene3D" id="3.40.50.10190">
    <property type="entry name" value="BRCT domain"/>
    <property type="match status" value="1"/>
</dbReference>
<sequence>MDPQSPPKRMTRARAAAKSTNRVVTAAAKAKTARTTATTSTTTTTSTTKSTRKRKTPSEDEEDDHEMPPAKKVTLTAATTKATRGRGRPKKETVAPSAAPTSVSQPVPDETAAAPAARGRGRPKKTTVEPAVEEPAKTTARGTRTKKTATEQTTTSIAQEDPVKKTARGRPAAAARATTTASTTTAATASKPLAKPAVKKTVKFEEPEKENIIPDDAAVPTARGTATKATPTTAAGGLRGKPIRKAGGSATARGARGTKAANNTSDATENGEKPMPLSPKKLNQLTVNRAAESDDELGMEEKVPVQRFKKLPIKPTSGTHKTSAKSQATVATNKDEDALSGGVGNISRPETEVNLMLATPAKRLPPTPWKGSINSPAKRVEGLLLGSEAQNEGKTPQVSTKAGLLQSPAKRQPLNLNPGGGHDNAHGFNTSPVKLSFLSSPAKRPPISPIKLLPKRIEEQEEEEEEPMNRTPAPKPTLLASPTPQRKTPEPVADSEDVDADIDVDGNEVIPDSPTRPSFQGRMSAVLPRHADPTLTPPVVLTPGKMEEHEDKAEEAKEEKAEEHDEAEEVQVPGERMVLDDEPVEAPADLSLSTTPPSSPPKIANPMFGLRDKDLQAYESESEDDSPVKKPQRTSAFSNLPATPCPASARRLRTAQSANRSTAKKTKNEEPLGFTPLAQQLNAWSAGESPLMTRNGMASPVTQGFPLAEVPTEEVPNVERNGPITPSEPAENNFFEDEMVVRPDSMDVDVDEEDAATEVADDEQVVLEDLSFTEEDMELAAEANEMSLMEKDPASPHAAVPSQEGDDEENDNDNDETISEASQEYANENAVPNDPTLTTAHNSSPRRNSRRLSVIPHSPAAASPSAVAVAVAPTPAPAPTGPVTPQRVLRSREVHTVAKVPLKAADNSTPRTRLETRSHSASRVSAARPSGRLARNSTVISYSPTKRGSDDVLVQQRGVSIPPVTPQKTAELWSAMGTPARTPHRNLDSALLRGAVVFVDVYTSEGEDASSIFVELLTQMGARCVPTWEWNPSSESESDSRVEITHVVFKDGAKRTLEQVRVSGGVVQCVGVSWVLDCERDNEWLDEAPYSIDTSLAPRSKKSHRRKTMEPRAMANQHSGGLVPSPSPGRKSTGGSQTAPTTPTNYNKRNRRDSSLWVRSPDKSFNMDDGSASDDSDADGDDDDDVENRNNPRNNNNQVDYTQWGPLTPVPKTPAPEAIARYVANITPGSATPSSVGSSVDDEKDNDDRRRREEMMLQRTCPPPKRTALVESGPVPLALPLNRERDESVMMRLMAARRKSLQFAPKIGSPLSKAWKAWN</sequence>
<evidence type="ECO:0000256" key="1">
    <source>
        <dbReference type="SAM" id="MobiDB-lite"/>
    </source>
</evidence>
<feature type="region of interest" description="Disordered" evidence="1">
    <location>
        <begin position="380"/>
        <end position="676"/>
    </location>
</feature>
<feature type="region of interest" description="Disordered" evidence="1">
    <location>
        <begin position="770"/>
        <end position="863"/>
    </location>
</feature>
<feature type="region of interest" description="Disordered" evidence="1">
    <location>
        <begin position="1095"/>
        <end position="1213"/>
    </location>
</feature>
<evidence type="ECO:0000313" key="3">
    <source>
        <dbReference type="EMBL" id="KAK4147831.1"/>
    </source>
</evidence>
<feature type="compositionally biased region" description="Basic and acidic residues" evidence="1">
    <location>
        <begin position="545"/>
        <end position="563"/>
    </location>
</feature>
<feature type="compositionally biased region" description="Low complexity" evidence="1">
    <location>
        <begin position="25"/>
        <end position="49"/>
    </location>
</feature>
<dbReference type="PROSITE" id="PS50172">
    <property type="entry name" value="BRCT"/>
    <property type="match status" value="1"/>
</dbReference>
<feature type="compositionally biased region" description="Low complexity" evidence="1">
    <location>
        <begin position="169"/>
        <end position="196"/>
    </location>
</feature>
<dbReference type="InterPro" id="IPR001357">
    <property type="entry name" value="BRCT_dom"/>
</dbReference>
<feature type="compositionally biased region" description="Basic and acidic residues" evidence="1">
    <location>
        <begin position="202"/>
        <end position="212"/>
    </location>
</feature>
<dbReference type="PRINTS" id="PR00929">
    <property type="entry name" value="ATHOOK"/>
</dbReference>
<keyword evidence="4" id="KW-1185">Reference proteome</keyword>
<accession>A0AAN6ZSX0</accession>
<dbReference type="SUPFAM" id="SSF52113">
    <property type="entry name" value="BRCT domain"/>
    <property type="match status" value="1"/>
</dbReference>
<feature type="region of interest" description="Disordered" evidence="1">
    <location>
        <begin position="1"/>
        <end position="347"/>
    </location>
</feature>
<evidence type="ECO:0000259" key="2">
    <source>
        <dbReference type="PROSITE" id="PS50172"/>
    </source>
</evidence>
<feature type="compositionally biased region" description="Low complexity" evidence="1">
    <location>
        <begin position="70"/>
        <end position="82"/>
    </location>
</feature>
<dbReference type="InterPro" id="IPR022047">
    <property type="entry name" value="Microcephalin-like"/>
</dbReference>
<reference evidence="3" key="1">
    <citation type="journal article" date="2023" name="Mol. Phylogenet. Evol.">
        <title>Genome-scale phylogeny and comparative genomics of the fungal order Sordariales.</title>
        <authorList>
            <person name="Hensen N."/>
            <person name="Bonometti L."/>
            <person name="Westerberg I."/>
            <person name="Brannstrom I.O."/>
            <person name="Guillou S."/>
            <person name="Cros-Aarteil S."/>
            <person name="Calhoun S."/>
            <person name="Haridas S."/>
            <person name="Kuo A."/>
            <person name="Mondo S."/>
            <person name="Pangilinan J."/>
            <person name="Riley R."/>
            <person name="LaButti K."/>
            <person name="Andreopoulos B."/>
            <person name="Lipzen A."/>
            <person name="Chen C."/>
            <person name="Yan M."/>
            <person name="Daum C."/>
            <person name="Ng V."/>
            <person name="Clum A."/>
            <person name="Steindorff A."/>
            <person name="Ohm R.A."/>
            <person name="Martin F."/>
            <person name="Silar P."/>
            <person name="Natvig D.O."/>
            <person name="Lalanne C."/>
            <person name="Gautier V."/>
            <person name="Ament-Velasquez S.L."/>
            <person name="Kruys A."/>
            <person name="Hutchinson M.I."/>
            <person name="Powell A.J."/>
            <person name="Barry K."/>
            <person name="Miller A.N."/>
            <person name="Grigoriev I.V."/>
            <person name="Debuchy R."/>
            <person name="Gladieux P."/>
            <person name="Hiltunen Thoren M."/>
            <person name="Johannesson H."/>
        </authorList>
    </citation>
    <scope>NUCLEOTIDE SEQUENCE</scope>
    <source>
        <strain evidence="3">CBS 141.50</strain>
    </source>
</reference>
<gene>
    <name evidence="3" type="ORF">C8A04DRAFT_8718</name>
</gene>
<feature type="compositionally biased region" description="Acidic residues" evidence="1">
    <location>
        <begin position="770"/>
        <end position="779"/>
    </location>
</feature>
<feature type="compositionally biased region" description="Acidic residues" evidence="1">
    <location>
        <begin position="804"/>
        <end position="818"/>
    </location>
</feature>
<feature type="compositionally biased region" description="Low complexity" evidence="1">
    <location>
        <begin position="533"/>
        <end position="543"/>
    </location>
</feature>
<dbReference type="InterPro" id="IPR017956">
    <property type="entry name" value="AT_hook_DNA-bd_motif"/>
</dbReference>
<protein>
    <recommendedName>
        <fullName evidence="2">BRCT domain-containing protein</fullName>
    </recommendedName>
</protein>
<dbReference type="CDD" id="cd17716">
    <property type="entry name" value="BRCT_microcephalin_rpt1"/>
    <property type="match status" value="1"/>
</dbReference>
<feature type="compositionally biased region" description="Low complexity" evidence="1">
    <location>
        <begin position="842"/>
        <end position="863"/>
    </location>
</feature>
<proteinExistence type="predicted"/>
<feature type="compositionally biased region" description="Polar residues" evidence="1">
    <location>
        <begin position="316"/>
        <end position="332"/>
    </location>
</feature>
<reference evidence="3" key="2">
    <citation type="submission" date="2023-05" db="EMBL/GenBank/DDBJ databases">
        <authorList>
            <consortium name="Lawrence Berkeley National Laboratory"/>
            <person name="Steindorff A."/>
            <person name="Hensen N."/>
            <person name="Bonometti L."/>
            <person name="Westerberg I."/>
            <person name="Brannstrom I.O."/>
            <person name="Guillou S."/>
            <person name="Cros-Aarteil S."/>
            <person name="Calhoun S."/>
            <person name="Haridas S."/>
            <person name="Kuo A."/>
            <person name="Mondo S."/>
            <person name="Pangilinan J."/>
            <person name="Riley R."/>
            <person name="Labutti K."/>
            <person name="Andreopoulos B."/>
            <person name="Lipzen A."/>
            <person name="Chen C."/>
            <person name="Yanf M."/>
            <person name="Daum C."/>
            <person name="Ng V."/>
            <person name="Clum A."/>
            <person name="Ohm R."/>
            <person name="Martin F."/>
            <person name="Silar P."/>
            <person name="Natvig D."/>
            <person name="Lalanne C."/>
            <person name="Gautier V."/>
            <person name="Ament-Velasquez S.L."/>
            <person name="Kruys A."/>
            <person name="Hutchinson M.I."/>
            <person name="Powell A.J."/>
            <person name="Barry K."/>
            <person name="Miller A.N."/>
            <person name="Grigoriev I.V."/>
            <person name="Debuchy R."/>
            <person name="Gladieux P."/>
            <person name="Thoren M.H."/>
            <person name="Johannesson H."/>
        </authorList>
    </citation>
    <scope>NUCLEOTIDE SEQUENCE</scope>
    <source>
        <strain evidence="3">CBS 141.50</strain>
    </source>
</reference>
<name>A0AAN6ZSX0_9PEZI</name>